<dbReference type="OMA" id="ATEDMRC"/>
<comment type="caution">
    <text evidence="2">The sequence shown here is derived from an EMBL/GenBank/DDBJ whole genome shotgun (WGS) entry which is preliminary data.</text>
</comment>
<sequence>MARKRQRNSSQEMLLPDFPEQQEEQMGGAAIPQPPQNWPQNEGQAIRSDSSANEEQSKRPRGPTMMHSRWEKDGGILHVELNNLSQAIGPDAARLSSKFGNRIWAHIKENTDATEDMRRMLMISVGSKWKEWKHEAKMIGYEPYNNDIERLAKCPDMVEEDQWRALVHYWSSNEAKMTKKNGVKSSHIEVFKETHTRKNKQPVNEIADETMKEMDELAKVYPQLNVPGSASNDVYAQVMGPDTHGNVRTLGKGAAPSFVYGSAYKRSQAEQRDFDRRVKIEVEKATSAMRIAMEEKLSKAKEEIEATEKKSLGITIGSIKKLSGDEQVSDNLMGDHQQSLSPVSLVHTKMVNIIKKIGVSEVGTKKKKRHS</sequence>
<dbReference type="Pfam" id="PF03004">
    <property type="entry name" value="Transposase_24"/>
    <property type="match status" value="1"/>
</dbReference>
<accession>A0A1J6J1M9</accession>
<evidence type="ECO:0000256" key="1">
    <source>
        <dbReference type="SAM" id="MobiDB-lite"/>
    </source>
</evidence>
<dbReference type="PANTHER" id="PTHR33144:SF47">
    <property type="entry name" value="LEUCINE-RICH REPEAT RESISTANCE PROTEIN"/>
    <property type="match status" value="1"/>
</dbReference>
<keyword evidence="3" id="KW-1185">Reference proteome</keyword>
<dbReference type="EMBL" id="MJEQ01037189">
    <property type="protein sequence ID" value="OIT01193.1"/>
    <property type="molecule type" value="Genomic_DNA"/>
</dbReference>
<gene>
    <name evidence="2" type="ORF">A4A49_24729</name>
</gene>
<dbReference type="SMR" id="A0A1J6J1M9"/>
<dbReference type="PANTHER" id="PTHR33144">
    <property type="entry name" value="OS10G0409366 PROTEIN-RELATED"/>
    <property type="match status" value="1"/>
</dbReference>
<evidence type="ECO:0000313" key="3">
    <source>
        <dbReference type="Proteomes" id="UP000187609"/>
    </source>
</evidence>
<proteinExistence type="predicted"/>
<feature type="region of interest" description="Disordered" evidence="1">
    <location>
        <begin position="1"/>
        <end position="68"/>
    </location>
</feature>
<dbReference type="Gramene" id="OIT01193">
    <property type="protein sequence ID" value="OIT01193"/>
    <property type="gene ID" value="A4A49_24729"/>
</dbReference>
<protein>
    <submittedName>
        <fullName evidence="2">Uncharacterized protein</fullName>
    </submittedName>
</protein>
<dbReference type="InterPro" id="IPR004252">
    <property type="entry name" value="Probable_transposase_24"/>
</dbReference>
<name>A0A1J6J1M9_NICAT</name>
<dbReference type="AlphaFoldDB" id="A0A1J6J1M9"/>
<organism evidence="2 3">
    <name type="scientific">Nicotiana attenuata</name>
    <name type="common">Coyote tobacco</name>
    <dbReference type="NCBI Taxonomy" id="49451"/>
    <lineage>
        <taxon>Eukaryota</taxon>
        <taxon>Viridiplantae</taxon>
        <taxon>Streptophyta</taxon>
        <taxon>Embryophyta</taxon>
        <taxon>Tracheophyta</taxon>
        <taxon>Spermatophyta</taxon>
        <taxon>Magnoliopsida</taxon>
        <taxon>eudicotyledons</taxon>
        <taxon>Gunneridae</taxon>
        <taxon>Pentapetalae</taxon>
        <taxon>asterids</taxon>
        <taxon>lamiids</taxon>
        <taxon>Solanales</taxon>
        <taxon>Solanaceae</taxon>
        <taxon>Nicotianoideae</taxon>
        <taxon>Nicotianeae</taxon>
        <taxon>Nicotiana</taxon>
    </lineage>
</organism>
<reference evidence="2" key="1">
    <citation type="submission" date="2016-11" db="EMBL/GenBank/DDBJ databases">
        <title>The genome of Nicotiana attenuata.</title>
        <authorList>
            <person name="Xu S."/>
            <person name="Brockmoeller T."/>
            <person name="Gaquerel E."/>
            <person name="Navarro A."/>
            <person name="Kuhl H."/>
            <person name="Gase K."/>
            <person name="Ling Z."/>
            <person name="Zhou W."/>
            <person name="Kreitzer C."/>
            <person name="Stanke M."/>
            <person name="Tang H."/>
            <person name="Lyons E."/>
            <person name="Pandey P."/>
            <person name="Pandey S.P."/>
            <person name="Timmermann B."/>
            <person name="Baldwin I.T."/>
        </authorList>
    </citation>
    <scope>NUCLEOTIDE SEQUENCE [LARGE SCALE GENOMIC DNA]</scope>
    <source>
        <strain evidence="2">UT</strain>
    </source>
</reference>
<feature type="compositionally biased region" description="Polar residues" evidence="1">
    <location>
        <begin position="38"/>
        <end position="54"/>
    </location>
</feature>
<evidence type="ECO:0000313" key="2">
    <source>
        <dbReference type="EMBL" id="OIT01193.1"/>
    </source>
</evidence>
<dbReference type="Proteomes" id="UP000187609">
    <property type="component" value="Unassembled WGS sequence"/>
</dbReference>